<evidence type="ECO:0000256" key="2">
    <source>
        <dbReference type="ARBA" id="ARBA00010792"/>
    </source>
</evidence>
<evidence type="ECO:0000256" key="4">
    <source>
        <dbReference type="ARBA" id="ARBA00022692"/>
    </source>
</evidence>
<dbReference type="PANTHER" id="PTHR30353:SF15">
    <property type="entry name" value="INNER MEMBRANE PROTEIN YABI"/>
    <property type="match status" value="1"/>
</dbReference>
<dbReference type="RefSeq" id="WP_043967475.1">
    <property type="nucleotide sequence ID" value="NZ_CBDRIS010000040.1"/>
</dbReference>
<proteinExistence type="inferred from homology"/>
<dbReference type="OrthoDB" id="9813426at2"/>
<keyword evidence="10" id="KW-1185">Reference proteome</keyword>
<evidence type="ECO:0000259" key="8">
    <source>
        <dbReference type="Pfam" id="PF09335"/>
    </source>
</evidence>
<dbReference type="InterPro" id="IPR032816">
    <property type="entry name" value="VTT_dom"/>
</dbReference>
<gene>
    <name evidence="9" type="ORF">TK50_24525</name>
</gene>
<dbReference type="PATRIC" id="fig|47853.6.peg.5138"/>
<comment type="subcellular location">
    <subcellularLocation>
        <location evidence="1 7">Cell membrane</location>
        <topology evidence="1 7">Multi-pass membrane protein</topology>
    </subcellularLocation>
</comment>
<evidence type="ECO:0000256" key="3">
    <source>
        <dbReference type="ARBA" id="ARBA00022475"/>
    </source>
</evidence>
<dbReference type="InterPro" id="IPR032818">
    <property type="entry name" value="DedA-like"/>
</dbReference>
<dbReference type="EMBL" id="JXSX01000003">
    <property type="protein sequence ID" value="KIR60968.1"/>
    <property type="molecule type" value="Genomic_DNA"/>
</dbReference>
<keyword evidence="5 7" id="KW-1133">Transmembrane helix</keyword>
<organism evidence="9 10">
    <name type="scientific">Micromonospora haikouensis</name>
    <dbReference type="NCBI Taxonomy" id="686309"/>
    <lineage>
        <taxon>Bacteria</taxon>
        <taxon>Bacillati</taxon>
        <taxon>Actinomycetota</taxon>
        <taxon>Actinomycetes</taxon>
        <taxon>Micromonosporales</taxon>
        <taxon>Micromonosporaceae</taxon>
        <taxon>Micromonospora</taxon>
    </lineage>
</organism>
<name>A0A0D0VJL6_9ACTN</name>
<evidence type="ECO:0000313" key="9">
    <source>
        <dbReference type="EMBL" id="KIR60968.1"/>
    </source>
</evidence>
<comment type="caution">
    <text evidence="9">The sequence shown here is derived from an EMBL/GenBank/DDBJ whole genome shotgun (WGS) entry which is preliminary data.</text>
</comment>
<accession>A0A0D0VJL6</accession>
<feature type="transmembrane region" description="Helical" evidence="7">
    <location>
        <begin position="139"/>
        <end position="160"/>
    </location>
</feature>
<evidence type="ECO:0000256" key="5">
    <source>
        <dbReference type="ARBA" id="ARBA00022989"/>
    </source>
</evidence>
<dbReference type="Proteomes" id="UP000032254">
    <property type="component" value="Unassembled WGS sequence"/>
</dbReference>
<dbReference type="Pfam" id="PF09335">
    <property type="entry name" value="VTT_dom"/>
    <property type="match status" value="1"/>
</dbReference>
<feature type="domain" description="VTT" evidence="8">
    <location>
        <begin position="36"/>
        <end position="159"/>
    </location>
</feature>
<keyword evidence="3 7" id="KW-1003">Cell membrane</keyword>
<keyword evidence="6 7" id="KW-0472">Membrane</keyword>
<feature type="transmembrane region" description="Helical" evidence="7">
    <location>
        <begin position="12"/>
        <end position="32"/>
    </location>
</feature>
<comment type="similarity">
    <text evidence="2 7">Belongs to the DedA family.</text>
</comment>
<protein>
    <submittedName>
        <fullName evidence="9">Membrane protein</fullName>
    </submittedName>
</protein>
<dbReference type="AlphaFoldDB" id="A0A0D0VJL6"/>
<dbReference type="GeneID" id="301307207"/>
<keyword evidence="4 7" id="KW-0812">Transmembrane</keyword>
<feature type="transmembrane region" description="Helical" evidence="7">
    <location>
        <begin position="172"/>
        <end position="192"/>
    </location>
</feature>
<feature type="transmembrane region" description="Helical" evidence="7">
    <location>
        <begin position="52"/>
        <end position="75"/>
    </location>
</feature>
<evidence type="ECO:0000256" key="6">
    <source>
        <dbReference type="ARBA" id="ARBA00023136"/>
    </source>
</evidence>
<dbReference type="GO" id="GO:0005886">
    <property type="term" value="C:plasma membrane"/>
    <property type="evidence" value="ECO:0007669"/>
    <property type="project" value="UniProtKB-SubCell"/>
</dbReference>
<reference evidence="9 10" key="1">
    <citation type="submission" date="2015-01" db="EMBL/GenBank/DDBJ databases">
        <title>Sequencing and annotation of Micromonospora carbonacea strain JXNU-1 genome.</title>
        <authorList>
            <person name="Long Z."/>
            <person name="Huang Y."/>
            <person name="Jiang Y."/>
        </authorList>
    </citation>
    <scope>NUCLEOTIDE SEQUENCE [LARGE SCALE GENOMIC DNA]</scope>
    <source>
        <strain evidence="9 10">JXNU-1</strain>
    </source>
</reference>
<evidence type="ECO:0000313" key="10">
    <source>
        <dbReference type="Proteomes" id="UP000032254"/>
    </source>
</evidence>
<evidence type="ECO:0000256" key="1">
    <source>
        <dbReference type="ARBA" id="ARBA00004651"/>
    </source>
</evidence>
<evidence type="ECO:0000256" key="7">
    <source>
        <dbReference type="RuleBase" id="RU367016"/>
    </source>
</evidence>
<sequence>MAEWTHQVGELPTILLVGVLGVVMLFDAVPLVGVLVPGDVAVLAAVGVGRPATAASTVAAVVAGCVAGWSLSFLVGRRYGDRLRHSRVGGWIGESRWAAAESVLRRGGGRMVLVAPFLPVFNALLPLAAGGLRMSYRRFLACASVGAALWAGLYVALGTLSRSLAGLLPVDVSPLLVTMAVGLLLAGVVLLVTRRGLRGAVPAAPAA</sequence>
<dbReference type="PANTHER" id="PTHR30353">
    <property type="entry name" value="INNER MEMBRANE PROTEIN DEDA-RELATED"/>
    <property type="match status" value="1"/>
</dbReference>